<dbReference type="Pfam" id="PF12680">
    <property type="entry name" value="SnoaL_2"/>
    <property type="match status" value="1"/>
</dbReference>
<evidence type="ECO:0000259" key="1">
    <source>
        <dbReference type="Pfam" id="PF12680"/>
    </source>
</evidence>
<keyword evidence="3" id="KW-1185">Reference proteome</keyword>
<organism evidence="2 3">
    <name type="scientific">Filifactor villosus</name>
    <dbReference type="NCBI Taxonomy" id="29374"/>
    <lineage>
        <taxon>Bacteria</taxon>
        <taxon>Bacillati</taxon>
        <taxon>Bacillota</taxon>
        <taxon>Clostridia</taxon>
        <taxon>Peptostreptococcales</taxon>
        <taxon>Filifactoraceae</taxon>
        <taxon>Filifactor</taxon>
    </lineage>
</organism>
<sequence length="128" mass="15070">MKVESEAMLKEFWKAIVGQNPNEIRKYFKETAIIRWHNTNEKFTLEEYIRANCEYPGKWDCEVERIEEIGNLIITVTRVFSTDGSVSVHATSFLRMEDGKIASMDEYWGDDGETPKWRLDMEIGKKIR</sequence>
<name>A0ABV9QHK6_9FIRM</name>
<dbReference type="Proteomes" id="UP001595916">
    <property type="component" value="Unassembled WGS sequence"/>
</dbReference>
<accession>A0ABV9QHK6</accession>
<dbReference type="InterPro" id="IPR032710">
    <property type="entry name" value="NTF2-like_dom_sf"/>
</dbReference>
<feature type="domain" description="SnoaL-like" evidence="1">
    <location>
        <begin position="10"/>
        <end position="103"/>
    </location>
</feature>
<dbReference type="InterPro" id="IPR037401">
    <property type="entry name" value="SnoaL-like"/>
</dbReference>
<dbReference type="Gene3D" id="3.10.450.50">
    <property type="match status" value="1"/>
</dbReference>
<protein>
    <submittedName>
        <fullName evidence="2">Nuclear transport factor 2 family protein</fullName>
    </submittedName>
</protein>
<dbReference type="RefSeq" id="WP_379786926.1">
    <property type="nucleotide sequence ID" value="NZ_JBHSHL010000002.1"/>
</dbReference>
<dbReference type="SUPFAM" id="SSF54427">
    <property type="entry name" value="NTF2-like"/>
    <property type="match status" value="1"/>
</dbReference>
<evidence type="ECO:0000313" key="2">
    <source>
        <dbReference type="EMBL" id="MFC4803492.1"/>
    </source>
</evidence>
<dbReference type="EMBL" id="JBHSHL010000002">
    <property type="protein sequence ID" value="MFC4803492.1"/>
    <property type="molecule type" value="Genomic_DNA"/>
</dbReference>
<evidence type="ECO:0000313" key="3">
    <source>
        <dbReference type="Proteomes" id="UP001595916"/>
    </source>
</evidence>
<gene>
    <name evidence="2" type="ORF">ACFO4R_00205</name>
</gene>
<comment type="caution">
    <text evidence="2">The sequence shown here is derived from an EMBL/GenBank/DDBJ whole genome shotgun (WGS) entry which is preliminary data.</text>
</comment>
<reference evidence="3" key="1">
    <citation type="journal article" date="2019" name="Int. J. Syst. Evol. Microbiol.">
        <title>The Global Catalogue of Microorganisms (GCM) 10K type strain sequencing project: providing services to taxonomists for standard genome sequencing and annotation.</title>
        <authorList>
            <consortium name="The Broad Institute Genomics Platform"/>
            <consortium name="The Broad Institute Genome Sequencing Center for Infectious Disease"/>
            <person name="Wu L."/>
            <person name="Ma J."/>
        </authorList>
    </citation>
    <scope>NUCLEOTIDE SEQUENCE [LARGE SCALE GENOMIC DNA]</scope>
    <source>
        <strain evidence="3">CCUG 46385</strain>
    </source>
</reference>
<proteinExistence type="predicted"/>